<dbReference type="Gene3D" id="6.10.280.150">
    <property type="match status" value="1"/>
</dbReference>
<accession>A0A0K2UVK4</accession>
<feature type="region of interest" description="Disordered" evidence="1">
    <location>
        <begin position="340"/>
        <end position="376"/>
    </location>
</feature>
<feature type="compositionally biased region" description="Polar residues" evidence="1">
    <location>
        <begin position="345"/>
        <end position="357"/>
    </location>
</feature>
<reference evidence="3" key="1">
    <citation type="submission" date="2014-05" db="EMBL/GenBank/DDBJ databases">
        <authorList>
            <person name="Chronopoulou M."/>
        </authorList>
    </citation>
    <scope>NUCLEOTIDE SEQUENCE</scope>
    <source>
        <tissue evidence="3">Whole organism</tissue>
    </source>
</reference>
<organism evidence="3">
    <name type="scientific">Lepeophtheirus salmonis</name>
    <name type="common">Salmon louse</name>
    <name type="synonym">Caligus salmonis</name>
    <dbReference type="NCBI Taxonomy" id="72036"/>
    <lineage>
        <taxon>Eukaryota</taxon>
        <taxon>Metazoa</taxon>
        <taxon>Ecdysozoa</taxon>
        <taxon>Arthropoda</taxon>
        <taxon>Crustacea</taxon>
        <taxon>Multicrustacea</taxon>
        <taxon>Hexanauplia</taxon>
        <taxon>Copepoda</taxon>
        <taxon>Siphonostomatoida</taxon>
        <taxon>Caligidae</taxon>
        <taxon>Lepeophtheirus</taxon>
    </lineage>
</organism>
<feature type="domain" description="WH2" evidence="2">
    <location>
        <begin position="351"/>
        <end position="368"/>
    </location>
</feature>
<dbReference type="AlphaFoldDB" id="A0A0K2UVK4"/>
<dbReference type="InterPro" id="IPR003124">
    <property type="entry name" value="WH2_dom"/>
</dbReference>
<evidence type="ECO:0000256" key="1">
    <source>
        <dbReference type="SAM" id="MobiDB-lite"/>
    </source>
</evidence>
<feature type="compositionally biased region" description="Pro residues" evidence="1">
    <location>
        <begin position="290"/>
        <end position="313"/>
    </location>
</feature>
<dbReference type="PROSITE" id="PS51082">
    <property type="entry name" value="WH2"/>
    <property type="match status" value="1"/>
</dbReference>
<evidence type="ECO:0000259" key="2">
    <source>
        <dbReference type="PROSITE" id="PS51082"/>
    </source>
</evidence>
<dbReference type="OrthoDB" id="8965057at2759"/>
<dbReference type="Gene3D" id="1.20.5.340">
    <property type="match status" value="1"/>
</dbReference>
<evidence type="ECO:0000313" key="3">
    <source>
        <dbReference type="EMBL" id="CDW42303.1"/>
    </source>
</evidence>
<protein>
    <submittedName>
        <fullName evidence="3">WiskottAldrich syndrome protein family member 2like [Xiphosphorus maculatus]</fullName>
    </submittedName>
</protein>
<sequence length="415" mass="47315">MPLYIHQVKPTQLGRLGPESKDANLHVDSLEEMNNRTMVNVIRQLSNLTEIAYEIFLSLESMSDAIQKRTDDVGERLEKLTLSLETMKNSKTERISGFTEMVLNDDSWSSNYDTSSGFFTPESRPKAVSFLYESNCDPIPNFEILQPYTNNVDSIAISKKYTNPDFFFYIWREAMLTEAAKAMMYAKNSIRKNRKNVDRNYVPHKIILKRDMIRQREEKAGNVALLQIPKENFRQSNEDLKVESAAPTPPPPLLTPDIPVDDDLYYQFPDTPIKEEPESPTPPVSEDSFPLPPPPFIPDDSLTPPPPPPPPPVLSLLSAQPLPSLKVTTHIDQLQSVNLKPVPPQQKNTSSHQNLLEQIQAGKTLRKTNFDSEEKDIKPKSFINVEDILAHVLEQRRDAVMDDEESSSDEEYFQF</sequence>
<dbReference type="EMBL" id="HACA01024942">
    <property type="protein sequence ID" value="CDW42303.1"/>
    <property type="molecule type" value="Transcribed_RNA"/>
</dbReference>
<feature type="region of interest" description="Disordered" evidence="1">
    <location>
        <begin position="238"/>
        <end position="314"/>
    </location>
</feature>
<dbReference type="GO" id="GO:0003779">
    <property type="term" value="F:actin binding"/>
    <property type="evidence" value="ECO:0007669"/>
    <property type="project" value="InterPro"/>
</dbReference>
<proteinExistence type="predicted"/>
<name>A0A0K2UVK4_LEPSM</name>